<gene>
    <name evidence="3" type="ORF">Q9L58_009803</name>
</gene>
<dbReference type="InterPro" id="IPR011009">
    <property type="entry name" value="Kinase-like_dom_sf"/>
</dbReference>
<dbReference type="SMART" id="SM00220">
    <property type="entry name" value="S_TKc"/>
    <property type="match status" value="1"/>
</dbReference>
<feature type="domain" description="Protein kinase" evidence="2">
    <location>
        <begin position="480"/>
        <end position="765"/>
    </location>
</feature>
<dbReference type="SUPFAM" id="SSF56112">
    <property type="entry name" value="Protein kinase-like (PK-like)"/>
    <property type="match status" value="1"/>
</dbReference>
<organism evidence="3 4">
    <name type="scientific">Discina gigas</name>
    <dbReference type="NCBI Taxonomy" id="1032678"/>
    <lineage>
        <taxon>Eukaryota</taxon>
        <taxon>Fungi</taxon>
        <taxon>Dikarya</taxon>
        <taxon>Ascomycota</taxon>
        <taxon>Pezizomycotina</taxon>
        <taxon>Pezizomycetes</taxon>
        <taxon>Pezizales</taxon>
        <taxon>Discinaceae</taxon>
        <taxon>Discina</taxon>
    </lineage>
</organism>
<dbReference type="PROSITE" id="PS50011">
    <property type="entry name" value="PROTEIN_KINASE_DOM"/>
    <property type="match status" value="1"/>
</dbReference>
<protein>
    <recommendedName>
        <fullName evidence="2">Protein kinase domain-containing protein</fullName>
    </recommendedName>
</protein>
<name>A0ABR3G5T8_9PEZI</name>
<feature type="region of interest" description="Disordered" evidence="1">
    <location>
        <begin position="120"/>
        <end position="142"/>
    </location>
</feature>
<dbReference type="InterPro" id="IPR049229">
    <property type="entry name" value="DUF6826"/>
</dbReference>
<dbReference type="Pfam" id="PF20713">
    <property type="entry name" value="DUF6826"/>
    <property type="match status" value="1"/>
</dbReference>
<dbReference type="Gene3D" id="1.10.510.10">
    <property type="entry name" value="Transferase(Phosphotransferase) domain 1"/>
    <property type="match status" value="1"/>
</dbReference>
<reference evidence="3 4" key="1">
    <citation type="submission" date="2024-02" db="EMBL/GenBank/DDBJ databases">
        <title>Discinaceae phylogenomics.</title>
        <authorList>
            <person name="Dirks A.C."/>
            <person name="James T.Y."/>
        </authorList>
    </citation>
    <scope>NUCLEOTIDE SEQUENCE [LARGE SCALE GENOMIC DNA]</scope>
    <source>
        <strain evidence="3 4">ACD0624</strain>
    </source>
</reference>
<keyword evidence="4" id="KW-1185">Reference proteome</keyword>
<evidence type="ECO:0000313" key="4">
    <source>
        <dbReference type="Proteomes" id="UP001447188"/>
    </source>
</evidence>
<comment type="caution">
    <text evidence="3">The sequence shown here is derived from an EMBL/GenBank/DDBJ whole genome shotgun (WGS) entry which is preliminary data.</text>
</comment>
<dbReference type="EMBL" id="JBBBZM010000264">
    <property type="protein sequence ID" value="KAL0631333.1"/>
    <property type="molecule type" value="Genomic_DNA"/>
</dbReference>
<dbReference type="Proteomes" id="UP001447188">
    <property type="component" value="Unassembled WGS sequence"/>
</dbReference>
<accession>A0ABR3G5T8</accession>
<dbReference type="Pfam" id="PF00069">
    <property type="entry name" value="Pkinase"/>
    <property type="match status" value="1"/>
</dbReference>
<dbReference type="InterPro" id="IPR000719">
    <property type="entry name" value="Prot_kinase_dom"/>
</dbReference>
<evidence type="ECO:0000313" key="3">
    <source>
        <dbReference type="EMBL" id="KAL0631333.1"/>
    </source>
</evidence>
<sequence>MSVPSALPPLGITSRDHSIENSLVNHLRSLDIGVADTHQYDLDVYVTQDTINRAFEALAAEFPKVQNAYRVETSVEYIPAMWRSMKIEMVNALCGPYRKAISMRSEENTLKDSEISQLHQDNTAKDSEISQLHQDNTAKDSEISRLRQKNTTKKSEILRLHQETNTKDTEISRLRQENIEISRLRQDNTTKDSEIIRLRQENDSNSSEILRLRQEVLSLATEHSSKILKDVEKIGGLKVRVDQLQRSTDYYSGEVVRLTKENLQMRSQKIYPNGVPATGTRTQTWEAVLIDRNNSMDNALPFVENLISDDELNNLAVTKYVKESGMYTRIRECFNKHLKTPMSDDHPGSQVFDTHHSELISGLKPDISIVTASRTTATASCLIAVVELKAGRLTKDAFGQLYDYLKGIQKLQPNRRLIVGLLSNLEENRFVMLDTGPSRRTRCIRYNSVSLRIAMTYLRDVIITDSICHPPASVFVPSLGPMEEQLGNPAFSILGVFKIPPRIKTTEFREGRWVIPWDEIPDGDQMVVKRTTPGVHGSIYQSRAPRTVVNEIEILLKIRVHTKNEELTRRNILPDILYHTLDYQEFGIVPRGTPIHASDGHTNWAKVLVDVLDALRWLHNHQIIHRDVRIDNIIWVVDHAVLIDLGTAVDMSSGDMVNFNGGYICCPPRLLGDLSGIYEPIPADDCLAVVMLVNTILFPSRWECFQSAELEKPGSPETRSMEQFWKRMATSAIWGPFYEAGRNAKYDILRMMDQFFVHMSSAVVA</sequence>
<evidence type="ECO:0000259" key="2">
    <source>
        <dbReference type="PROSITE" id="PS50011"/>
    </source>
</evidence>
<evidence type="ECO:0000256" key="1">
    <source>
        <dbReference type="SAM" id="MobiDB-lite"/>
    </source>
</evidence>
<proteinExistence type="predicted"/>